<evidence type="ECO:0000256" key="7">
    <source>
        <dbReference type="ARBA" id="ARBA00023268"/>
    </source>
</evidence>
<dbReference type="InterPro" id="IPR023170">
    <property type="entry name" value="HhH_base_excis_C"/>
</dbReference>
<name>A0A0C2X4A8_SERVB</name>
<evidence type="ECO:0000313" key="13">
    <source>
        <dbReference type="EMBL" id="KIM32988.1"/>
    </source>
</evidence>
<dbReference type="Pfam" id="PF00730">
    <property type="entry name" value="HhH-GPD"/>
    <property type="match status" value="1"/>
</dbReference>
<dbReference type="AlphaFoldDB" id="A0A0C2X4A8"/>
<dbReference type="PANTHER" id="PTHR10242">
    <property type="entry name" value="8-OXOGUANINE DNA GLYCOSYLASE"/>
    <property type="match status" value="1"/>
</dbReference>
<dbReference type="PANTHER" id="PTHR10242:SF2">
    <property type="entry name" value="N-GLYCOSYLASE_DNA LYASE"/>
    <property type="match status" value="1"/>
</dbReference>
<sequence>MVPKGFTALPLPIAQLSLAAVLKCGQSFRWVAYPLVASEEIKAEQPTEAPTHEYRFALKDRVICLRQDSNSLFYRAVFPKDVADACKDPKVAKKKEEETLDWLNDYFQLDVDLISLYTEWAERDVVFRENVKDRFAGIRMLRQDPWENVISFICSSNNHIGRITKMVQSLCTSFSPPICTEPSPEDGEDPSSPQVYHAFPSPKQLAADDVASKLRELGFGYRAEYVQRTAEMLCEEHEDPQAYLLGLRKLSTEDARAELLKLCGVGPKVADCVLLMSMDKKMVVPVDTHVHQIALKYYGLRGTPSGKGGKVPMTPKIYEAVGSKLVETWGDYAGWAHSVLFTADLRSFASYGLPTPTGTPVKQSLPPTPVPPTPSESDSDYFGTSPTKKRKTRASGSPSKLKRVKTE</sequence>
<dbReference type="Pfam" id="PF07934">
    <property type="entry name" value="OGG_N"/>
    <property type="match status" value="1"/>
</dbReference>
<evidence type="ECO:0000256" key="11">
    <source>
        <dbReference type="SAM" id="SignalP"/>
    </source>
</evidence>
<evidence type="ECO:0000256" key="1">
    <source>
        <dbReference type="ARBA" id="ARBA00010679"/>
    </source>
</evidence>
<dbReference type="InterPro" id="IPR012904">
    <property type="entry name" value="OGG_N"/>
</dbReference>
<dbReference type="HOGENOM" id="CLU_027543_3_1_1"/>
<dbReference type="GO" id="GO:0006285">
    <property type="term" value="P:base-excision repair, AP site formation"/>
    <property type="evidence" value="ECO:0007669"/>
    <property type="project" value="TreeGrafter"/>
</dbReference>
<reference evidence="13 14" key="1">
    <citation type="submission" date="2014-04" db="EMBL/GenBank/DDBJ databases">
        <authorList>
            <consortium name="DOE Joint Genome Institute"/>
            <person name="Kuo A."/>
            <person name="Zuccaro A."/>
            <person name="Kohler A."/>
            <person name="Nagy L.G."/>
            <person name="Floudas D."/>
            <person name="Copeland A."/>
            <person name="Barry K.W."/>
            <person name="Cichocki N."/>
            <person name="Veneault-Fourrey C."/>
            <person name="LaButti K."/>
            <person name="Lindquist E.A."/>
            <person name="Lipzen A."/>
            <person name="Lundell T."/>
            <person name="Morin E."/>
            <person name="Murat C."/>
            <person name="Sun H."/>
            <person name="Tunlid A."/>
            <person name="Henrissat B."/>
            <person name="Grigoriev I.V."/>
            <person name="Hibbett D.S."/>
            <person name="Martin F."/>
            <person name="Nordberg H.P."/>
            <person name="Cantor M.N."/>
            <person name="Hua S.X."/>
        </authorList>
    </citation>
    <scope>NUCLEOTIDE SEQUENCE [LARGE SCALE GENOMIC DNA]</scope>
    <source>
        <strain evidence="13 14">MAFF 305830</strain>
    </source>
</reference>
<gene>
    <name evidence="13" type="ORF">M408DRAFT_62812</name>
</gene>
<dbReference type="SUPFAM" id="SSF48150">
    <property type="entry name" value="DNA-glycosylase"/>
    <property type="match status" value="1"/>
</dbReference>
<dbReference type="InterPro" id="IPR052054">
    <property type="entry name" value="Oxidative_DNA_repair_enzyme"/>
</dbReference>
<dbReference type="GO" id="GO:0034039">
    <property type="term" value="F:8-oxo-7,8-dihydroguanine DNA N-glycosylase activity"/>
    <property type="evidence" value="ECO:0007669"/>
    <property type="project" value="TreeGrafter"/>
</dbReference>
<dbReference type="GO" id="GO:0005634">
    <property type="term" value="C:nucleus"/>
    <property type="evidence" value="ECO:0007669"/>
    <property type="project" value="TreeGrafter"/>
</dbReference>
<evidence type="ECO:0000313" key="14">
    <source>
        <dbReference type="Proteomes" id="UP000054097"/>
    </source>
</evidence>
<dbReference type="STRING" id="933852.A0A0C2X4A8"/>
<keyword evidence="11" id="KW-0732">Signal</keyword>
<keyword evidence="3" id="KW-0227">DNA damage</keyword>
<dbReference type="Gene3D" id="1.10.1670.10">
    <property type="entry name" value="Helix-hairpin-Helix base-excision DNA repair enzymes (C-terminal)"/>
    <property type="match status" value="1"/>
</dbReference>
<dbReference type="Gene3D" id="1.10.340.30">
    <property type="entry name" value="Hypothetical protein, domain 2"/>
    <property type="match status" value="1"/>
</dbReference>
<dbReference type="GO" id="GO:0006289">
    <property type="term" value="P:nucleotide-excision repair"/>
    <property type="evidence" value="ECO:0007669"/>
    <property type="project" value="InterPro"/>
</dbReference>
<keyword evidence="14" id="KW-1185">Reference proteome</keyword>
<feature type="signal peptide" evidence="11">
    <location>
        <begin position="1"/>
        <end position="19"/>
    </location>
</feature>
<evidence type="ECO:0000256" key="4">
    <source>
        <dbReference type="ARBA" id="ARBA00022801"/>
    </source>
</evidence>
<dbReference type="CDD" id="cd00056">
    <property type="entry name" value="ENDO3c"/>
    <property type="match status" value="1"/>
</dbReference>
<proteinExistence type="inferred from homology"/>
<evidence type="ECO:0000256" key="10">
    <source>
        <dbReference type="SAM" id="MobiDB-lite"/>
    </source>
</evidence>
<feature type="region of interest" description="Disordered" evidence="10">
    <location>
        <begin position="356"/>
        <end position="407"/>
    </location>
</feature>
<evidence type="ECO:0000259" key="12">
    <source>
        <dbReference type="SMART" id="SM00478"/>
    </source>
</evidence>
<dbReference type="InterPro" id="IPR003265">
    <property type="entry name" value="HhH-GPD_domain"/>
</dbReference>
<comment type="catalytic activity">
    <reaction evidence="9">
        <text>2'-deoxyribonucleotide-(2'-deoxyribose 5'-phosphate)-2'-deoxyribonucleotide-DNA = a 3'-end 2'-deoxyribonucleotide-(2,3-dehydro-2,3-deoxyribose 5'-phosphate)-DNA + a 5'-end 5'-phospho-2'-deoxyribonucleoside-DNA + H(+)</text>
        <dbReference type="Rhea" id="RHEA:66592"/>
        <dbReference type="Rhea" id="RHEA-COMP:13180"/>
        <dbReference type="Rhea" id="RHEA-COMP:16897"/>
        <dbReference type="Rhea" id="RHEA-COMP:17067"/>
        <dbReference type="ChEBI" id="CHEBI:15378"/>
        <dbReference type="ChEBI" id="CHEBI:136412"/>
        <dbReference type="ChEBI" id="CHEBI:157695"/>
        <dbReference type="ChEBI" id="CHEBI:167181"/>
        <dbReference type="EC" id="4.2.99.18"/>
    </reaction>
</comment>
<dbReference type="GO" id="GO:0003684">
    <property type="term" value="F:damaged DNA binding"/>
    <property type="evidence" value="ECO:0007669"/>
    <property type="project" value="InterPro"/>
</dbReference>
<feature type="region of interest" description="Disordered" evidence="10">
    <location>
        <begin position="178"/>
        <end position="197"/>
    </location>
</feature>
<evidence type="ECO:0000256" key="5">
    <source>
        <dbReference type="ARBA" id="ARBA00023204"/>
    </source>
</evidence>
<keyword evidence="6" id="KW-0456">Lyase</keyword>
<evidence type="ECO:0000256" key="2">
    <source>
        <dbReference type="ARBA" id="ARBA00012720"/>
    </source>
</evidence>
<dbReference type="InterPro" id="IPR011257">
    <property type="entry name" value="DNA_glycosylase"/>
</dbReference>
<dbReference type="SMART" id="SM00478">
    <property type="entry name" value="ENDO3c"/>
    <property type="match status" value="1"/>
</dbReference>
<keyword evidence="5" id="KW-0234">DNA repair</keyword>
<accession>A0A0C2X4A8</accession>
<evidence type="ECO:0000256" key="8">
    <source>
        <dbReference type="ARBA" id="ARBA00023295"/>
    </source>
</evidence>
<feature type="chain" id="PRO_5002170573" description="DNA-(apurinic or apyrimidinic site) lyase" evidence="11">
    <location>
        <begin position="20"/>
        <end position="407"/>
    </location>
</feature>
<dbReference type="Gene3D" id="3.30.310.40">
    <property type="match status" value="1"/>
</dbReference>
<organism evidence="13 14">
    <name type="scientific">Serendipita vermifera MAFF 305830</name>
    <dbReference type="NCBI Taxonomy" id="933852"/>
    <lineage>
        <taxon>Eukaryota</taxon>
        <taxon>Fungi</taxon>
        <taxon>Dikarya</taxon>
        <taxon>Basidiomycota</taxon>
        <taxon>Agaricomycotina</taxon>
        <taxon>Agaricomycetes</taxon>
        <taxon>Sebacinales</taxon>
        <taxon>Serendipitaceae</taxon>
        <taxon>Serendipita</taxon>
    </lineage>
</organism>
<dbReference type="SUPFAM" id="SSF55945">
    <property type="entry name" value="TATA-box binding protein-like"/>
    <property type="match status" value="1"/>
</dbReference>
<reference evidence="14" key="2">
    <citation type="submission" date="2015-01" db="EMBL/GenBank/DDBJ databases">
        <title>Evolutionary Origins and Diversification of the Mycorrhizal Mutualists.</title>
        <authorList>
            <consortium name="DOE Joint Genome Institute"/>
            <consortium name="Mycorrhizal Genomics Consortium"/>
            <person name="Kohler A."/>
            <person name="Kuo A."/>
            <person name="Nagy L.G."/>
            <person name="Floudas D."/>
            <person name="Copeland A."/>
            <person name="Barry K.W."/>
            <person name="Cichocki N."/>
            <person name="Veneault-Fourrey C."/>
            <person name="LaButti K."/>
            <person name="Lindquist E.A."/>
            <person name="Lipzen A."/>
            <person name="Lundell T."/>
            <person name="Morin E."/>
            <person name="Murat C."/>
            <person name="Riley R."/>
            <person name="Ohm R."/>
            <person name="Sun H."/>
            <person name="Tunlid A."/>
            <person name="Henrissat B."/>
            <person name="Grigoriev I.V."/>
            <person name="Hibbett D.S."/>
            <person name="Martin F."/>
        </authorList>
    </citation>
    <scope>NUCLEOTIDE SEQUENCE [LARGE SCALE GENOMIC DNA]</scope>
    <source>
        <strain evidence="14">MAFF 305830</strain>
    </source>
</reference>
<dbReference type="EMBL" id="KN824279">
    <property type="protein sequence ID" value="KIM32988.1"/>
    <property type="molecule type" value="Genomic_DNA"/>
</dbReference>
<dbReference type="OrthoDB" id="238681at2759"/>
<keyword evidence="7" id="KW-0511">Multifunctional enzyme</keyword>
<comment type="similarity">
    <text evidence="1">Belongs to the type-1 OGG1 family.</text>
</comment>
<keyword evidence="4" id="KW-0378">Hydrolase</keyword>
<feature type="domain" description="HhH-GPD" evidence="12">
    <location>
        <begin position="154"/>
        <end position="344"/>
    </location>
</feature>
<dbReference type="EC" id="4.2.99.18" evidence="2"/>
<keyword evidence="8" id="KW-0326">Glycosidase</keyword>
<evidence type="ECO:0000256" key="6">
    <source>
        <dbReference type="ARBA" id="ARBA00023239"/>
    </source>
</evidence>
<evidence type="ECO:0000256" key="9">
    <source>
        <dbReference type="ARBA" id="ARBA00044632"/>
    </source>
</evidence>
<evidence type="ECO:0000256" key="3">
    <source>
        <dbReference type="ARBA" id="ARBA00022763"/>
    </source>
</evidence>
<dbReference type="GO" id="GO:0140078">
    <property type="term" value="F:class I DNA-(apurinic or apyrimidinic site) endonuclease activity"/>
    <property type="evidence" value="ECO:0007669"/>
    <property type="project" value="UniProtKB-EC"/>
</dbReference>
<dbReference type="Proteomes" id="UP000054097">
    <property type="component" value="Unassembled WGS sequence"/>
</dbReference>
<protein>
    <recommendedName>
        <fullName evidence="2">DNA-(apurinic or apyrimidinic site) lyase</fullName>
        <ecNumber evidence="2">4.2.99.18</ecNumber>
    </recommendedName>
</protein>